<gene>
    <name evidence="2" type="ORF">DAPPUDRAFT_328739</name>
</gene>
<organism evidence="2 3">
    <name type="scientific">Daphnia pulex</name>
    <name type="common">Water flea</name>
    <dbReference type="NCBI Taxonomy" id="6669"/>
    <lineage>
        <taxon>Eukaryota</taxon>
        <taxon>Metazoa</taxon>
        <taxon>Ecdysozoa</taxon>
        <taxon>Arthropoda</taxon>
        <taxon>Crustacea</taxon>
        <taxon>Branchiopoda</taxon>
        <taxon>Diplostraca</taxon>
        <taxon>Cladocera</taxon>
        <taxon>Anomopoda</taxon>
        <taxon>Daphniidae</taxon>
        <taxon>Daphnia</taxon>
    </lineage>
</organism>
<feature type="region of interest" description="Disordered" evidence="1">
    <location>
        <begin position="140"/>
        <end position="164"/>
    </location>
</feature>
<dbReference type="Pfam" id="PF14223">
    <property type="entry name" value="Retrotran_gag_2"/>
    <property type="match status" value="1"/>
</dbReference>
<dbReference type="Proteomes" id="UP000000305">
    <property type="component" value="Unassembled WGS sequence"/>
</dbReference>
<name>E9HEM2_DAPPU</name>
<sequence length="333" mass="37873">MNCSRPKDVSHIIKFNGTNFPLWKLGLFVSLEEQEVLSIVDGTTRIPDEIHRLIPNENDPEAGVLELTNNAEIVAWKKKDVLARRILLSTINLQNTLLGCKTANEIWVRLTSQHLKNAAENKYVVMQRFYHYKFQAAEERHEPAEPSTLSVHPSKPSAQDEPTKNDLLPAISMTIDPVHTIKAGPPLFNHGNESNENNNIEERPTCANRPYPLRTRKPKVWISMKAAETSENFEPQTYQEAIQSKNRHSWKPAILDDYSGLSGSVEVFKPSRASKKSPLPTKLPNPSEGTIPERLLFNPNPLVCQLKASFYVPRLSYFPDLFKRRLSLFSELN</sequence>
<dbReference type="OrthoDB" id="6380039at2759"/>
<accession>E9HEM2</accession>
<dbReference type="HOGENOM" id="CLU_834860_0_0_1"/>
<dbReference type="PhylomeDB" id="E9HEM2"/>
<dbReference type="AlphaFoldDB" id="E9HEM2"/>
<evidence type="ECO:0000256" key="1">
    <source>
        <dbReference type="SAM" id="MobiDB-lite"/>
    </source>
</evidence>
<dbReference type="KEGG" id="dpx:DAPPUDRAFT_328739"/>
<evidence type="ECO:0000313" key="3">
    <source>
        <dbReference type="Proteomes" id="UP000000305"/>
    </source>
</evidence>
<dbReference type="EMBL" id="GL732630">
    <property type="protein sequence ID" value="EFX69780.1"/>
    <property type="molecule type" value="Genomic_DNA"/>
</dbReference>
<protein>
    <submittedName>
        <fullName evidence="2">Uncharacterized protein</fullName>
    </submittedName>
</protein>
<evidence type="ECO:0000313" key="2">
    <source>
        <dbReference type="EMBL" id="EFX69780.1"/>
    </source>
</evidence>
<dbReference type="InParanoid" id="E9HEM2"/>
<keyword evidence="3" id="KW-1185">Reference proteome</keyword>
<reference evidence="2 3" key="1">
    <citation type="journal article" date="2011" name="Science">
        <title>The ecoresponsive genome of Daphnia pulex.</title>
        <authorList>
            <person name="Colbourne J.K."/>
            <person name="Pfrender M.E."/>
            <person name="Gilbert D."/>
            <person name="Thomas W.K."/>
            <person name="Tucker A."/>
            <person name="Oakley T.H."/>
            <person name="Tokishita S."/>
            <person name="Aerts A."/>
            <person name="Arnold G.J."/>
            <person name="Basu M.K."/>
            <person name="Bauer D.J."/>
            <person name="Caceres C.E."/>
            <person name="Carmel L."/>
            <person name="Casola C."/>
            <person name="Choi J.H."/>
            <person name="Detter J.C."/>
            <person name="Dong Q."/>
            <person name="Dusheyko S."/>
            <person name="Eads B.D."/>
            <person name="Frohlich T."/>
            <person name="Geiler-Samerotte K.A."/>
            <person name="Gerlach D."/>
            <person name="Hatcher P."/>
            <person name="Jogdeo S."/>
            <person name="Krijgsveld J."/>
            <person name="Kriventseva E.V."/>
            <person name="Kultz D."/>
            <person name="Laforsch C."/>
            <person name="Lindquist E."/>
            <person name="Lopez J."/>
            <person name="Manak J.R."/>
            <person name="Muller J."/>
            <person name="Pangilinan J."/>
            <person name="Patwardhan R.P."/>
            <person name="Pitluck S."/>
            <person name="Pritham E.J."/>
            <person name="Rechtsteiner A."/>
            <person name="Rho M."/>
            <person name="Rogozin I.B."/>
            <person name="Sakarya O."/>
            <person name="Salamov A."/>
            <person name="Schaack S."/>
            <person name="Shapiro H."/>
            <person name="Shiga Y."/>
            <person name="Skalitzky C."/>
            <person name="Smith Z."/>
            <person name="Souvorov A."/>
            <person name="Sung W."/>
            <person name="Tang Z."/>
            <person name="Tsuchiya D."/>
            <person name="Tu H."/>
            <person name="Vos H."/>
            <person name="Wang M."/>
            <person name="Wolf Y.I."/>
            <person name="Yamagata H."/>
            <person name="Yamada T."/>
            <person name="Ye Y."/>
            <person name="Shaw J.R."/>
            <person name="Andrews J."/>
            <person name="Crease T.J."/>
            <person name="Tang H."/>
            <person name="Lucas S.M."/>
            <person name="Robertson H.M."/>
            <person name="Bork P."/>
            <person name="Koonin E.V."/>
            <person name="Zdobnov E.M."/>
            <person name="Grigoriev I.V."/>
            <person name="Lynch M."/>
            <person name="Boore J.L."/>
        </authorList>
    </citation>
    <scope>NUCLEOTIDE SEQUENCE [LARGE SCALE GENOMIC DNA]</scope>
</reference>
<proteinExistence type="predicted"/>